<feature type="region of interest" description="Disordered" evidence="6">
    <location>
        <begin position="93"/>
        <end position="119"/>
    </location>
</feature>
<name>A0A6N2T0D3_9FIRM</name>
<evidence type="ECO:0000256" key="4">
    <source>
        <dbReference type="ARBA" id="ARBA00022989"/>
    </source>
</evidence>
<dbReference type="PANTHER" id="PTHR35007">
    <property type="entry name" value="INTEGRAL MEMBRANE PROTEIN-RELATED"/>
    <property type="match status" value="1"/>
</dbReference>
<proteinExistence type="predicted"/>
<dbReference type="GO" id="GO:0005886">
    <property type="term" value="C:plasma membrane"/>
    <property type="evidence" value="ECO:0007669"/>
    <property type="project" value="UniProtKB-SubCell"/>
</dbReference>
<evidence type="ECO:0000259" key="8">
    <source>
        <dbReference type="Pfam" id="PF00482"/>
    </source>
</evidence>
<evidence type="ECO:0000313" key="9">
    <source>
        <dbReference type="EMBL" id="VYS99273.1"/>
    </source>
</evidence>
<dbReference type="InterPro" id="IPR018076">
    <property type="entry name" value="T2SS_GspF_dom"/>
</dbReference>
<feature type="transmembrane region" description="Helical" evidence="7">
    <location>
        <begin position="36"/>
        <end position="54"/>
    </location>
</feature>
<evidence type="ECO:0000256" key="3">
    <source>
        <dbReference type="ARBA" id="ARBA00022692"/>
    </source>
</evidence>
<dbReference type="AlphaFoldDB" id="A0A6N2T0D3"/>
<dbReference type="RefSeq" id="WP_156353713.1">
    <property type="nucleotide sequence ID" value="NZ_CACRST010000011.1"/>
</dbReference>
<organism evidence="9">
    <name type="scientific">Blautia glucerasea</name>
    <dbReference type="NCBI Taxonomy" id="536633"/>
    <lineage>
        <taxon>Bacteria</taxon>
        <taxon>Bacillati</taxon>
        <taxon>Bacillota</taxon>
        <taxon>Clostridia</taxon>
        <taxon>Lachnospirales</taxon>
        <taxon>Lachnospiraceae</taxon>
        <taxon>Blautia</taxon>
    </lineage>
</organism>
<protein>
    <submittedName>
        <fullName evidence="9">Bacterial type II secretion system protein F domain protein</fullName>
    </submittedName>
</protein>
<accession>A0A6N2T0D3</accession>
<keyword evidence="2" id="KW-1003">Cell membrane</keyword>
<gene>
    <name evidence="9" type="ORF">BGLFYP119_01391</name>
</gene>
<feature type="transmembrane region" description="Helical" evidence="7">
    <location>
        <begin position="319"/>
        <end position="343"/>
    </location>
</feature>
<keyword evidence="3 7" id="KW-0812">Transmembrane</keyword>
<evidence type="ECO:0000256" key="2">
    <source>
        <dbReference type="ARBA" id="ARBA00022475"/>
    </source>
</evidence>
<evidence type="ECO:0000256" key="5">
    <source>
        <dbReference type="ARBA" id="ARBA00023136"/>
    </source>
</evidence>
<keyword evidence="5 7" id="KW-0472">Membrane</keyword>
<evidence type="ECO:0000256" key="1">
    <source>
        <dbReference type="ARBA" id="ARBA00004651"/>
    </source>
</evidence>
<dbReference type="EMBL" id="CACRST010000011">
    <property type="protein sequence ID" value="VYS99273.1"/>
    <property type="molecule type" value="Genomic_DNA"/>
</dbReference>
<keyword evidence="4 7" id="KW-1133">Transmembrane helix</keyword>
<reference evidence="9" key="1">
    <citation type="submission" date="2019-11" db="EMBL/GenBank/DDBJ databases">
        <authorList>
            <person name="Feng L."/>
        </authorList>
    </citation>
    <scope>NUCLEOTIDE SEQUENCE</scope>
    <source>
        <strain evidence="9">BgluceraseaLFYP119</strain>
    </source>
</reference>
<feature type="domain" description="Type II secretion system protein GspF" evidence="8">
    <location>
        <begin position="206"/>
        <end position="337"/>
    </location>
</feature>
<comment type="subcellular location">
    <subcellularLocation>
        <location evidence="1">Cell membrane</location>
        <topology evidence="1">Multi-pass membrane protein</topology>
    </subcellularLocation>
</comment>
<dbReference type="Pfam" id="PF00482">
    <property type="entry name" value="T2SSF"/>
    <property type="match status" value="1"/>
</dbReference>
<sequence>MWVHIIIFILALGLALVGRTGWIPLEPLEDRKSLKLFLLVAVCMNFLGMLLTFTGEGGRMQEDRFRIAREETGGYDQKYLLSVEGEEESRAVTVHVPEKENSETEEQPSSFSEETPSRDRQQEIWNMLDQYNRQKEDPDYYYLPEEWEGKKLNWERPKDHTGELLAFLGLTAAFAVLLKSTKEKQEAEMKRAEQLLMDYPGLVMKFVLLIQAGMTARKAFGKMAADYKRRSPNAGRAAYEAVIAACYEMDSGIAEAEAYRRFGERCGQMKYKTFSTLLIQNLQKGSRRLGDILEKEALEAWEERKRKARVLGEAASTKLLVPMVMMLVVVMAIIMIPAFLSFYG</sequence>
<evidence type="ECO:0000256" key="7">
    <source>
        <dbReference type="SAM" id="Phobius"/>
    </source>
</evidence>
<evidence type="ECO:0000256" key="6">
    <source>
        <dbReference type="SAM" id="MobiDB-lite"/>
    </source>
</evidence>
<dbReference type="PANTHER" id="PTHR35007:SF2">
    <property type="entry name" value="PILUS ASSEMBLE PROTEIN"/>
    <property type="match status" value="1"/>
</dbReference>